<keyword evidence="4" id="KW-0812">Transmembrane</keyword>
<keyword evidence="4" id="KW-0472">Membrane</keyword>
<evidence type="ECO:0000256" key="3">
    <source>
        <dbReference type="ARBA" id="ARBA00023180"/>
    </source>
</evidence>
<proteinExistence type="inferred from homology"/>
<feature type="transmembrane region" description="Helical" evidence="4">
    <location>
        <begin position="6"/>
        <end position="23"/>
    </location>
</feature>
<comment type="similarity">
    <text evidence="1">Belongs to the strictosidine synthase family.</text>
</comment>
<name>A0A5F2BL70_9LEPT</name>
<dbReference type="Gene3D" id="2.120.10.30">
    <property type="entry name" value="TolB, C-terminal domain"/>
    <property type="match status" value="1"/>
</dbReference>
<evidence type="ECO:0000256" key="1">
    <source>
        <dbReference type="ARBA" id="ARBA00009191"/>
    </source>
</evidence>
<dbReference type="Pfam" id="PF03088">
    <property type="entry name" value="Str_synth"/>
    <property type="match status" value="1"/>
</dbReference>
<comment type="caution">
    <text evidence="6">The sequence shown here is derived from an EMBL/GenBank/DDBJ whole genome shotgun (WGS) entry which is preliminary data.</text>
</comment>
<sequence>MNRNRILAVVFILVLLGIVFYILKPSPIDPLVYLPPTPPAMEGVYAPNEFLSEAELIGLGKLQGPEDMEVDDLGNVYASCENGKVIHISPEGNVKAHAATSGRPLGSKLLPDGRLIVADADKGLLQIGTKGEVKVLTTEAEGIPFRFTDDLDVAKDGTVYFSDASDKYGSQEYLYDLMEARPRGRLLKYDPSTGKTTVLLKELYFANGVALSKNEDFVLVNETYRYRIRRYWLKGPKAGENDFFIDNLPGFPDNISADGNGTFYLALFTVRNSLMDNVLHPRPALKSFIAKLPKFLWPKAQPYGFVLLLDENGTPLRSFQEPTGKHLKAITSVKYKNGFLYLGSLHNDRIGKFKFDPSSLNAGTLENSKPIE</sequence>
<reference evidence="6 7" key="1">
    <citation type="journal article" date="2019" name="PLoS Negl. Trop. Dis.">
        <title>Revisiting the worldwide diversity of Leptospira species in the environment.</title>
        <authorList>
            <person name="Vincent A.T."/>
            <person name="Schiettekatte O."/>
            <person name="Bourhy P."/>
            <person name="Veyrier F.J."/>
            <person name="Picardeau M."/>
        </authorList>
    </citation>
    <scope>NUCLEOTIDE SEQUENCE [LARGE SCALE GENOMIC DNA]</scope>
    <source>
        <strain evidence="6 7">201702444</strain>
    </source>
</reference>
<keyword evidence="3" id="KW-0325">Glycoprotein</keyword>
<dbReference type="RefSeq" id="WP_135670161.1">
    <property type="nucleotide sequence ID" value="NZ_RQGN01000032.1"/>
</dbReference>
<keyword evidence="4" id="KW-1133">Transmembrane helix</keyword>
<evidence type="ECO:0000313" key="6">
    <source>
        <dbReference type="EMBL" id="TGM06323.1"/>
    </source>
</evidence>
<dbReference type="FunFam" id="2.120.10.30:FF:000066">
    <property type="entry name" value="ABC transporter permease protein"/>
    <property type="match status" value="1"/>
</dbReference>
<dbReference type="OrthoDB" id="241638at2"/>
<accession>A0A5F2BL70</accession>
<dbReference type="SUPFAM" id="SSF63829">
    <property type="entry name" value="Calcium-dependent phosphotriesterase"/>
    <property type="match status" value="1"/>
</dbReference>
<dbReference type="InterPro" id="IPR011042">
    <property type="entry name" value="6-blade_b-propeller_TolB-like"/>
</dbReference>
<dbReference type="GO" id="GO:0016787">
    <property type="term" value="F:hydrolase activity"/>
    <property type="evidence" value="ECO:0007669"/>
    <property type="project" value="TreeGrafter"/>
</dbReference>
<evidence type="ECO:0000256" key="4">
    <source>
        <dbReference type="SAM" id="Phobius"/>
    </source>
</evidence>
<evidence type="ECO:0000259" key="5">
    <source>
        <dbReference type="Pfam" id="PF03088"/>
    </source>
</evidence>
<protein>
    <submittedName>
        <fullName evidence="6">SMP-30/gluconolactonase/LRE family protein</fullName>
    </submittedName>
</protein>
<feature type="domain" description="Strictosidine synthase conserved region" evidence="5">
    <location>
        <begin position="149"/>
        <end position="236"/>
    </location>
</feature>
<dbReference type="Pfam" id="PF20067">
    <property type="entry name" value="SSL_N"/>
    <property type="match status" value="1"/>
</dbReference>
<evidence type="ECO:0000313" key="7">
    <source>
        <dbReference type="Proteomes" id="UP000298429"/>
    </source>
</evidence>
<dbReference type="GO" id="GO:0012505">
    <property type="term" value="C:endomembrane system"/>
    <property type="evidence" value="ECO:0007669"/>
    <property type="project" value="TreeGrafter"/>
</dbReference>
<dbReference type="PANTHER" id="PTHR10426">
    <property type="entry name" value="STRICTOSIDINE SYNTHASE-RELATED"/>
    <property type="match status" value="1"/>
</dbReference>
<dbReference type="Proteomes" id="UP000298429">
    <property type="component" value="Unassembled WGS sequence"/>
</dbReference>
<keyword evidence="2" id="KW-0597">Phosphoprotein</keyword>
<dbReference type="InterPro" id="IPR018119">
    <property type="entry name" value="Strictosidine_synth_cons-reg"/>
</dbReference>
<dbReference type="AlphaFoldDB" id="A0A5F2BL70"/>
<evidence type="ECO:0000256" key="2">
    <source>
        <dbReference type="ARBA" id="ARBA00022553"/>
    </source>
</evidence>
<dbReference type="EMBL" id="RQGN01000032">
    <property type="protein sequence ID" value="TGM06323.1"/>
    <property type="molecule type" value="Genomic_DNA"/>
</dbReference>
<organism evidence="6 7">
    <name type="scientific">Leptospira barantonii</name>
    <dbReference type="NCBI Taxonomy" id="2023184"/>
    <lineage>
        <taxon>Bacteria</taxon>
        <taxon>Pseudomonadati</taxon>
        <taxon>Spirochaetota</taxon>
        <taxon>Spirochaetia</taxon>
        <taxon>Leptospirales</taxon>
        <taxon>Leptospiraceae</taxon>
        <taxon>Leptospira</taxon>
    </lineage>
</organism>
<gene>
    <name evidence="6" type="ORF">EHQ76_05825</name>
</gene>
<dbReference type="PANTHER" id="PTHR10426:SF88">
    <property type="entry name" value="ADIPOCYTE PLASMA MEMBRANE-ASSOCIATED PROTEIN HEMOMUCIN-RELATED"/>
    <property type="match status" value="1"/>
</dbReference>